<protein>
    <submittedName>
        <fullName evidence="1">Uncharacterized protein</fullName>
    </submittedName>
</protein>
<organism evidence="1 2">
    <name type="scientific">Nocardioides panacis</name>
    <dbReference type="NCBI Taxonomy" id="2849501"/>
    <lineage>
        <taxon>Bacteria</taxon>
        <taxon>Bacillati</taxon>
        <taxon>Actinomycetota</taxon>
        <taxon>Actinomycetes</taxon>
        <taxon>Propionibacteriales</taxon>
        <taxon>Nocardioidaceae</taxon>
        <taxon>Nocardioides</taxon>
    </lineage>
</organism>
<name>A0A975XYY6_9ACTN</name>
<evidence type="ECO:0000313" key="2">
    <source>
        <dbReference type="Proteomes" id="UP000683575"/>
    </source>
</evidence>
<proteinExistence type="predicted"/>
<dbReference type="AlphaFoldDB" id="A0A975XYY6"/>
<reference evidence="1" key="1">
    <citation type="submission" date="2021-06" db="EMBL/GenBank/DDBJ databases">
        <title>Complete genome sequence of Nocardioides sp. G188.</title>
        <authorList>
            <person name="Im W.-T."/>
        </authorList>
    </citation>
    <scope>NUCLEOTIDE SEQUENCE</scope>
    <source>
        <strain evidence="1">G188</strain>
    </source>
</reference>
<gene>
    <name evidence="1" type="ORF">KRR39_14835</name>
</gene>
<dbReference type="KEGG" id="nps:KRR39_14835"/>
<keyword evidence="2" id="KW-1185">Reference proteome</keyword>
<dbReference type="EMBL" id="CP077062">
    <property type="protein sequence ID" value="QWZ06803.1"/>
    <property type="molecule type" value="Genomic_DNA"/>
</dbReference>
<sequence length="68" mass="7464">MLYPGGEERMFLAAVDVRGSHKAWGRKRSEVAGAWDHVCRKARGHDGVTVISHELLGGARPAGRSPRR</sequence>
<accession>A0A975XYY6</accession>
<evidence type="ECO:0000313" key="1">
    <source>
        <dbReference type="EMBL" id="QWZ06803.1"/>
    </source>
</evidence>
<dbReference type="RefSeq" id="WP_216938022.1">
    <property type="nucleotide sequence ID" value="NZ_CP077062.1"/>
</dbReference>
<dbReference type="Proteomes" id="UP000683575">
    <property type="component" value="Chromosome"/>
</dbReference>